<evidence type="ECO:0000313" key="4">
    <source>
        <dbReference type="EMBL" id="GFP80460.1"/>
    </source>
</evidence>
<dbReference type="Gene3D" id="3.40.50.300">
    <property type="entry name" value="P-loop containing nucleotide triphosphate hydrolases"/>
    <property type="match status" value="1"/>
</dbReference>
<dbReference type="PANTHER" id="PTHR11638:SF18">
    <property type="entry name" value="HEAT SHOCK PROTEIN 104"/>
    <property type="match status" value="1"/>
</dbReference>
<dbReference type="PANTHER" id="PTHR11638">
    <property type="entry name" value="ATP-DEPENDENT CLP PROTEASE"/>
    <property type="match status" value="1"/>
</dbReference>
<feature type="domain" description="AAA+ ATPase" evidence="3">
    <location>
        <begin position="170"/>
        <end position="308"/>
    </location>
</feature>
<dbReference type="SMART" id="SM00382">
    <property type="entry name" value="AAA"/>
    <property type="match status" value="1"/>
</dbReference>
<dbReference type="Pfam" id="PF07724">
    <property type="entry name" value="AAA_2"/>
    <property type="match status" value="1"/>
</dbReference>
<dbReference type="InterPro" id="IPR003593">
    <property type="entry name" value="AAA+_ATPase"/>
</dbReference>
<dbReference type="OrthoDB" id="882087at2759"/>
<sequence>FYDKSYQLRWALVELIELYRDNHPDSQYWVDRLRLERDRASIFMYDFLNRWEFVVRSSAGFGILTRKCAEKLPIVVKENACPDVAQFLDDIHGQLIRRLGCLLTVEACHVAEVVSNLTDVPPTQILPSINDQKQQEAMHMMNQRLVNQEHVIREVLETLVSPKRRSNTLPRGSFLLLGPSGVGKTEIAKAVAEQWYCDASRLVEIDLSDYVEPAACDLSEWSNGKHEALWSRLTEVVAKRPYSVILMDKIDKASPSVTRVLLEVLSNEAPIDLDGNPADFSNSIIFMTSSVGSNQLALLCKCHNPNKDLWIQFVRNPLEFRKTHDCTLEGSGPGRALTEARCFFTDELLNSVDKVLVVERFRNYKAVFRLLLREIVRELTGQRFVVHASDAALNSLFGKSLNHYLEEGGKSFKQLLLEHVIPHLPAAEDLKNVVLYVDTLVGTRELSFRLEKLEPYVDDWYFKLKDGTFDKSITNLRIKLEAVRRILNARSLYLSLLDCKGHGNSSLLLQISVDICKEILMWSPPFPEQPPRDKVCSFLMFRFNAPHSPPHPPHPHSPVTQSVDLLCLYDICRERHLVCCPITFPPLRKWRRLRIV</sequence>
<dbReference type="PRINTS" id="PR00300">
    <property type="entry name" value="CLPPROTEASEA"/>
</dbReference>
<protein>
    <submittedName>
        <fullName evidence="4">Chaperone protein clpb1</fullName>
    </submittedName>
</protein>
<evidence type="ECO:0000256" key="1">
    <source>
        <dbReference type="ARBA" id="ARBA00022741"/>
    </source>
</evidence>
<name>A0A830AZJ8_9LAMI</name>
<dbReference type="GO" id="GO:0005737">
    <property type="term" value="C:cytoplasm"/>
    <property type="evidence" value="ECO:0007669"/>
    <property type="project" value="TreeGrafter"/>
</dbReference>
<keyword evidence="2" id="KW-0067">ATP-binding</keyword>
<keyword evidence="1" id="KW-0547">Nucleotide-binding</keyword>
<dbReference type="Proteomes" id="UP000653305">
    <property type="component" value="Unassembled WGS sequence"/>
</dbReference>
<proteinExistence type="predicted"/>
<feature type="non-terminal residue" evidence="4">
    <location>
        <position position="1"/>
    </location>
</feature>
<dbReference type="GO" id="GO:0005524">
    <property type="term" value="F:ATP binding"/>
    <property type="evidence" value="ECO:0007669"/>
    <property type="project" value="UniProtKB-KW"/>
</dbReference>
<accession>A0A830AZJ8</accession>
<gene>
    <name evidence="4" type="ORF">PHJA_000189400</name>
</gene>
<comment type="caution">
    <text evidence="4">The sequence shown here is derived from an EMBL/GenBank/DDBJ whole genome shotgun (WGS) entry which is preliminary data.</text>
</comment>
<dbReference type="InterPro" id="IPR027417">
    <property type="entry name" value="P-loop_NTPase"/>
</dbReference>
<dbReference type="AlphaFoldDB" id="A0A830AZJ8"/>
<dbReference type="SUPFAM" id="SSF52540">
    <property type="entry name" value="P-loop containing nucleoside triphosphate hydrolases"/>
    <property type="match status" value="1"/>
</dbReference>
<evidence type="ECO:0000259" key="3">
    <source>
        <dbReference type="SMART" id="SM00382"/>
    </source>
</evidence>
<evidence type="ECO:0000256" key="2">
    <source>
        <dbReference type="ARBA" id="ARBA00022840"/>
    </source>
</evidence>
<dbReference type="InterPro" id="IPR003959">
    <property type="entry name" value="ATPase_AAA_core"/>
</dbReference>
<dbReference type="EMBL" id="BMAC01000018">
    <property type="protein sequence ID" value="GFP80460.1"/>
    <property type="molecule type" value="Genomic_DNA"/>
</dbReference>
<reference evidence="4" key="1">
    <citation type="submission" date="2020-07" db="EMBL/GenBank/DDBJ databases">
        <title>Ethylene signaling mediates host invasion by parasitic plants.</title>
        <authorList>
            <person name="Yoshida S."/>
        </authorList>
    </citation>
    <scope>NUCLEOTIDE SEQUENCE</scope>
    <source>
        <strain evidence="4">Okayama</strain>
    </source>
</reference>
<keyword evidence="5" id="KW-1185">Reference proteome</keyword>
<organism evidence="4 5">
    <name type="scientific">Phtheirospermum japonicum</name>
    <dbReference type="NCBI Taxonomy" id="374723"/>
    <lineage>
        <taxon>Eukaryota</taxon>
        <taxon>Viridiplantae</taxon>
        <taxon>Streptophyta</taxon>
        <taxon>Embryophyta</taxon>
        <taxon>Tracheophyta</taxon>
        <taxon>Spermatophyta</taxon>
        <taxon>Magnoliopsida</taxon>
        <taxon>eudicotyledons</taxon>
        <taxon>Gunneridae</taxon>
        <taxon>Pentapetalae</taxon>
        <taxon>asterids</taxon>
        <taxon>lamiids</taxon>
        <taxon>Lamiales</taxon>
        <taxon>Orobanchaceae</taxon>
        <taxon>Orobanchaceae incertae sedis</taxon>
        <taxon>Phtheirospermum</taxon>
    </lineage>
</organism>
<dbReference type="InterPro" id="IPR050130">
    <property type="entry name" value="ClpA_ClpB"/>
</dbReference>
<evidence type="ECO:0000313" key="5">
    <source>
        <dbReference type="Proteomes" id="UP000653305"/>
    </source>
</evidence>
<dbReference type="GO" id="GO:0016887">
    <property type="term" value="F:ATP hydrolysis activity"/>
    <property type="evidence" value="ECO:0007669"/>
    <property type="project" value="InterPro"/>
</dbReference>
<dbReference type="GO" id="GO:0034605">
    <property type="term" value="P:cellular response to heat"/>
    <property type="evidence" value="ECO:0007669"/>
    <property type="project" value="TreeGrafter"/>
</dbReference>
<dbReference type="InterPro" id="IPR001270">
    <property type="entry name" value="ClpA/B"/>
</dbReference>